<keyword evidence="4" id="KW-1185">Reference proteome</keyword>
<feature type="compositionally biased region" description="Low complexity" evidence="1">
    <location>
        <begin position="118"/>
        <end position="181"/>
    </location>
</feature>
<sequence>MPRLSVVAAAALATVCGLMPLQAGAGVDDPFGPVEPLARAELDRVRGGFKVGAFEMNIGVSVRTGLNDKMTLTSSFVIEGLNRVRQIGDTIAEGLSPLNGASQAAGAGDTGTQPERQAASTASTTASARNAATAGSSTGPATVSRTSRPTSSGSSSGSSSAQAATQPSAAPAPSSNASATPVTGTLSIPGLTVSHGTNGLPRSIVLNRLNNVSISQRVQINLSIENFRDLIGSFRASRLAADAVRNARSLRGS</sequence>
<dbReference type="EMBL" id="QPMH01000003">
    <property type="protein sequence ID" value="RDD62981.1"/>
    <property type="molecule type" value="Genomic_DNA"/>
</dbReference>
<reference evidence="3 4" key="1">
    <citation type="submission" date="2018-07" db="EMBL/GenBank/DDBJ databases">
        <title>Venubactetium sediminum gen. nov., sp. nov., isolated from a marine solar saltern.</title>
        <authorList>
            <person name="Wang S."/>
        </authorList>
    </citation>
    <scope>NUCLEOTIDE SEQUENCE [LARGE SCALE GENOMIC DNA]</scope>
    <source>
        <strain evidence="3 4">WD2A32</strain>
    </source>
</reference>
<feature type="chain" id="PRO_5016811074" evidence="2">
    <location>
        <begin position="26"/>
        <end position="253"/>
    </location>
</feature>
<keyword evidence="2" id="KW-0732">Signal</keyword>
<name>A0A369TCB0_9PROT</name>
<comment type="caution">
    <text evidence="3">The sequence shown here is derived from an EMBL/GenBank/DDBJ whole genome shotgun (WGS) entry which is preliminary data.</text>
</comment>
<organism evidence="3 4">
    <name type="scientific">Ferruginivarius sediminum</name>
    <dbReference type="NCBI Taxonomy" id="2661937"/>
    <lineage>
        <taxon>Bacteria</taxon>
        <taxon>Pseudomonadati</taxon>
        <taxon>Pseudomonadota</taxon>
        <taxon>Alphaproteobacteria</taxon>
        <taxon>Rhodospirillales</taxon>
        <taxon>Rhodospirillaceae</taxon>
        <taxon>Ferruginivarius</taxon>
    </lineage>
</organism>
<evidence type="ECO:0000313" key="3">
    <source>
        <dbReference type="EMBL" id="RDD62981.1"/>
    </source>
</evidence>
<evidence type="ECO:0000256" key="1">
    <source>
        <dbReference type="SAM" id="MobiDB-lite"/>
    </source>
</evidence>
<dbReference type="RefSeq" id="WP_114580932.1">
    <property type="nucleotide sequence ID" value="NZ_QPMH01000003.1"/>
</dbReference>
<gene>
    <name evidence="3" type="ORF">DRB17_04190</name>
</gene>
<protein>
    <submittedName>
        <fullName evidence="3">Uncharacterized protein</fullName>
    </submittedName>
</protein>
<evidence type="ECO:0000313" key="4">
    <source>
        <dbReference type="Proteomes" id="UP000253941"/>
    </source>
</evidence>
<dbReference type="AlphaFoldDB" id="A0A369TCB0"/>
<evidence type="ECO:0000256" key="2">
    <source>
        <dbReference type="SAM" id="SignalP"/>
    </source>
</evidence>
<proteinExistence type="predicted"/>
<dbReference type="Proteomes" id="UP000253941">
    <property type="component" value="Unassembled WGS sequence"/>
</dbReference>
<feature type="signal peptide" evidence="2">
    <location>
        <begin position="1"/>
        <end position="25"/>
    </location>
</feature>
<feature type="region of interest" description="Disordered" evidence="1">
    <location>
        <begin position="102"/>
        <end position="181"/>
    </location>
</feature>
<accession>A0A369TCB0</accession>